<dbReference type="InterPro" id="IPR035911">
    <property type="entry name" value="MurE/MurF_N"/>
</dbReference>
<evidence type="ECO:0000256" key="8">
    <source>
        <dbReference type="ARBA" id="ARBA00023306"/>
    </source>
</evidence>
<dbReference type="AlphaFoldDB" id="A0AAN8YFU6"/>
<dbReference type="GO" id="GO:0051301">
    <property type="term" value="P:cell division"/>
    <property type="evidence" value="ECO:0007669"/>
    <property type="project" value="UniProtKB-KW"/>
</dbReference>
<evidence type="ECO:0000256" key="1">
    <source>
        <dbReference type="ARBA" id="ARBA00022490"/>
    </source>
</evidence>
<dbReference type="Gene3D" id="3.90.190.20">
    <property type="entry name" value="Mur ligase, C-terminal domain"/>
    <property type="match status" value="1"/>
</dbReference>
<comment type="caution">
    <text evidence="14">The sequence shown here is derived from an EMBL/GenBank/DDBJ whole genome shotgun (WGS) entry which is preliminary data.</text>
</comment>
<evidence type="ECO:0000256" key="5">
    <source>
        <dbReference type="ARBA" id="ARBA00022840"/>
    </source>
</evidence>
<feature type="domain" description="Mur ligase C-terminal" evidence="12">
    <location>
        <begin position="375"/>
        <end position="499"/>
    </location>
</feature>
<dbReference type="HAMAP" id="MF_02019">
    <property type="entry name" value="MurF"/>
    <property type="match status" value="1"/>
</dbReference>
<dbReference type="Proteomes" id="UP001371456">
    <property type="component" value="Unassembled WGS sequence"/>
</dbReference>
<dbReference type="SUPFAM" id="SSF53623">
    <property type="entry name" value="MurD-like peptide ligases, catalytic domain"/>
    <property type="match status" value="1"/>
</dbReference>
<dbReference type="InterPro" id="IPR036615">
    <property type="entry name" value="Mur_ligase_C_dom_sf"/>
</dbReference>
<name>A0AAN8YFU6_SOLBU</name>
<evidence type="ECO:0000313" key="15">
    <source>
        <dbReference type="Proteomes" id="UP001371456"/>
    </source>
</evidence>
<dbReference type="NCBIfam" id="TIGR01143">
    <property type="entry name" value="murF"/>
    <property type="match status" value="1"/>
</dbReference>
<keyword evidence="8" id="KW-0131">Cell cycle</keyword>
<keyword evidence="15" id="KW-1185">Reference proteome</keyword>
<evidence type="ECO:0000256" key="4">
    <source>
        <dbReference type="ARBA" id="ARBA00022741"/>
    </source>
</evidence>
<reference evidence="14 15" key="1">
    <citation type="submission" date="2024-02" db="EMBL/GenBank/DDBJ databases">
        <title>de novo genome assembly of Solanum bulbocastanum strain 11H21.</title>
        <authorList>
            <person name="Hosaka A.J."/>
        </authorList>
    </citation>
    <scope>NUCLEOTIDE SEQUENCE [LARGE SCALE GENOMIC DNA]</scope>
    <source>
        <tissue evidence="14">Young leaves</tissue>
    </source>
</reference>
<gene>
    <name evidence="14" type="ORF">RDI58_009908</name>
</gene>
<dbReference type="PANTHER" id="PTHR43024:SF1">
    <property type="entry name" value="UDP-N-ACETYLMURAMOYL-TRIPEPTIDE--D-ALANYL-D-ALANINE LIGASE"/>
    <property type="match status" value="1"/>
</dbReference>
<dbReference type="InterPro" id="IPR013221">
    <property type="entry name" value="Mur_ligase_cen"/>
</dbReference>
<evidence type="ECO:0000313" key="14">
    <source>
        <dbReference type="EMBL" id="KAK6790827.1"/>
    </source>
</evidence>
<keyword evidence="2" id="KW-0436">Ligase</keyword>
<evidence type="ECO:0000256" key="10">
    <source>
        <dbReference type="ARBA" id="ARBA00031461"/>
    </source>
</evidence>
<sequence>MSPLTIPLHPSSFPPTNPTNPQITIFTLPNRSRILIPQATFSASSNSPLWTISEIVKAVNGSIIKWGPPGTICTDTRTLEPGQWFLPLVGQNFDAHNFITPKLSIKGCVGVIGNWVCEGWNSGFVQVEGDTMSSLKRLGFYARNRFNGCLVGLTGSVGKTTTKTMVALALESAGTVYYSPGNWNNEIGVALSLIGMSRDVGFGVLEMGMSKKGEILELSRMCRPDVRVILNVNAAHLENFANLEEVSVAKGEILREAMPGDVCVLNGDDPLVMSLPVPVGVKKIPLLFPCILVLVVFGRKLGCDVHLVSSQIIDGGRSVQIVLEGFNEMVKFVISSPGLHLAINACAAAAVASALGIPLALAGNSLSKFIPVHRRSELEVTENEITIINDVYNASPTSTQAAIDLLRNIDCKGKRVAILGDMLELGPTEFKFHELMVHSCCDAHFDVVALVGTRFISAAESIDFGPKIKLLCTTNAHQMASKIINDLNSGDVVLVKGSRQIGMEVIVDAIKSIHFGAPLCHASRWMKCLFTDTFCNVTTTGFNKTIFLLKERRSRNQLIVQEFTYGRNVSIGCEFAKP</sequence>
<evidence type="ECO:0000256" key="2">
    <source>
        <dbReference type="ARBA" id="ARBA00022598"/>
    </source>
</evidence>
<dbReference type="SUPFAM" id="SSF63418">
    <property type="entry name" value="MurE/MurF N-terminal domain"/>
    <property type="match status" value="1"/>
</dbReference>
<keyword evidence="9" id="KW-0961">Cell wall biogenesis/degradation</keyword>
<keyword evidence="6" id="KW-0133">Cell shape</keyword>
<protein>
    <recommendedName>
        <fullName evidence="10">UDP-MurNAc-pentapeptide synthetase</fullName>
    </recommendedName>
</protein>
<dbReference type="PANTHER" id="PTHR43024">
    <property type="entry name" value="UDP-N-ACETYLMURAMOYL-TRIPEPTIDE--D-ALANYL-D-ALANINE LIGASE"/>
    <property type="match status" value="1"/>
</dbReference>
<dbReference type="GO" id="GO:0047480">
    <property type="term" value="F:UDP-N-acetylmuramoyl-tripeptide-D-alanyl-D-alanine ligase activity"/>
    <property type="evidence" value="ECO:0007669"/>
    <property type="project" value="InterPro"/>
</dbReference>
<evidence type="ECO:0000256" key="7">
    <source>
        <dbReference type="ARBA" id="ARBA00022984"/>
    </source>
</evidence>
<dbReference type="Gene3D" id="3.40.1390.10">
    <property type="entry name" value="MurE/MurF, N-terminal domain"/>
    <property type="match status" value="1"/>
</dbReference>
<keyword evidence="7" id="KW-0573">Peptidoglycan synthesis</keyword>
<dbReference type="GO" id="GO:0005524">
    <property type="term" value="F:ATP binding"/>
    <property type="evidence" value="ECO:0007669"/>
    <property type="project" value="UniProtKB-KW"/>
</dbReference>
<evidence type="ECO:0000256" key="6">
    <source>
        <dbReference type="ARBA" id="ARBA00022960"/>
    </source>
</evidence>
<keyword evidence="1" id="KW-0963">Cytoplasm</keyword>
<dbReference type="SUPFAM" id="SSF53244">
    <property type="entry name" value="MurD-like peptide ligases, peptide-binding domain"/>
    <property type="match status" value="1"/>
</dbReference>
<dbReference type="InterPro" id="IPR004101">
    <property type="entry name" value="Mur_ligase_C"/>
</dbReference>
<evidence type="ECO:0000256" key="11">
    <source>
        <dbReference type="SAM" id="MobiDB-lite"/>
    </source>
</evidence>
<keyword evidence="3" id="KW-0132">Cell division</keyword>
<dbReference type="InterPro" id="IPR051046">
    <property type="entry name" value="MurCDEF_CellWall_CoF430Synth"/>
</dbReference>
<evidence type="ECO:0000259" key="12">
    <source>
        <dbReference type="Pfam" id="PF02875"/>
    </source>
</evidence>
<feature type="region of interest" description="Disordered" evidence="11">
    <location>
        <begin position="1"/>
        <end position="20"/>
    </location>
</feature>
<dbReference type="GO" id="GO:0071555">
    <property type="term" value="P:cell wall organization"/>
    <property type="evidence" value="ECO:0007669"/>
    <property type="project" value="UniProtKB-KW"/>
</dbReference>
<dbReference type="InterPro" id="IPR036565">
    <property type="entry name" value="Mur-like_cat_sf"/>
</dbReference>
<dbReference type="InterPro" id="IPR005863">
    <property type="entry name" value="UDP-N-AcMur_synth"/>
</dbReference>
<evidence type="ECO:0000259" key="13">
    <source>
        <dbReference type="Pfam" id="PF08245"/>
    </source>
</evidence>
<evidence type="ECO:0000256" key="9">
    <source>
        <dbReference type="ARBA" id="ARBA00023316"/>
    </source>
</evidence>
<dbReference type="Pfam" id="PF02875">
    <property type="entry name" value="Mur_ligase_C"/>
    <property type="match status" value="1"/>
</dbReference>
<feature type="domain" description="Mur ligase central" evidence="13">
    <location>
        <begin position="154"/>
        <end position="352"/>
    </location>
</feature>
<organism evidence="14 15">
    <name type="scientific">Solanum bulbocastanum</name>
    <name type="common">Wild potato</name>
    <dbReference type="NCBI Taxonomy" id="147425"/>
    <lineage>
        <taxon>Eukaryota</taxon>
        <taxon>Viridiplantae</taxon>
        <taxon>Streptophyta</taxon>
        <taxon>Embryophyta</taxon>
        <taxon>Tracheophyta</taxon>
        <taxon>Spermatophyta</taxon>
        <taxon>Magnoliopsida</taxon>
        <taxon>eudicotyledons</taxon>
        <taxon>Gunneridae</taxon>
        <taxon>Pentapetalae</taxon>
        <taxon>asterids</taxon>
        <taxon>lamiids</taxon>
        <taxon>Solanales</taxon>
        <taxon>Solanaceae</taxon>
        <taxon>Solanoideae</taxon>
        <taxon>Solaneae</taxon>
        <taxon>Solanum</taxon>
    </lineage>
</organism>
<dbReference type="GO" id="GO:0008360">
    <property type="term" value="P:regulation of cell shape"/>
    <property type="evidence" value="ECO:0007669"/>
    <property type="project" value="UniProtKB-KW"/>
</dbReference>
<keyword evidence="4" id="KW-0547">Nucleotide-binding</keyword>
<accession>A0AAN8YFU6</accession>
<dbReference type="EMBL" id="JBANQN010000004">
    <property type="protein sequence ID" value="KAK6790827.1"/>
    <property type="molecule type" value="Genomic_DNA"/>
</dbReference>
<keyword evidence="5" id="KW-0067">ATP-binding</keyword>
<evidence type="ECO:0000256" key="3">
    <source>
        <dbReference type="ARBA" id="ARBA00022618"/>
    </source>
</evidence>
<proteinExistence type="inferred from homology"/>
<dbReference type="Gene3D" id="3.40.1190.10">
    <property type="entry name" value="Mur-like, catalytic domain"/>
    <property type="match status" value="1"/>
</dbReference>
<dbReference type="Pfam" id="PF08245">
    <property type="entry name" value="Mur_ligase_M"/>
    <property type="match status" value="1"/>
</dbReference>